<protein>
    <submittedName>
        <fullName evidence="7">Alpha/beta hydrolase-fold protein</fullName>
    </submittedName>
</protein>
<dbReference type="GO" id="GO:0008849">
    <property type="term" value="F:enterochelin esterase activity"/>
    <property type="evidence" value="ECO:0007669"/>
    <property type="project" value="InterPro"/>
</dbReference>
<evidence type="ECO:0000256" key="4">
    <source>
        <dbReference type="ARBA" id="ARBA00024201"/>
    </source>
</evidence>
<dbReference type="GO" id="GO:0005737">
    <property type="term" value="C:cytoplasm"/>
    <property type="evidence" value="ECO:0007669"/>
    <property type="project" value="UniProtKB-SubCell"/>
</dbReference>
<keyword evidence="3 7" id="KW-0378">Hydrolase</keyword>
<dbReference type="Pfam" id="PF11806">
    <property type="entry name" value="Enterochelin_N"/>
    <property type="match status" value="1"/>
</dbReference>
<dbReference type="Pfam" id="PF00756">
    <property type="entry name" value="Esterase"/>
    <property type="match status" value="1"/>
</dbReference>
<evidence type="ECO:0000313" key="7">
    <source>
        <dbReference type="EMBL" id="WTY95258.1"/>
    </source>
</evidence>
<dbReference type="SUPFAM" id="SSF81296">
    <property type="entry name" value="E set domains"/>
    <property type="match status" value="1"/>
</dbReference>
<evidence type="ECO:0000256" key="3">
    <source>
        <dbReference type="ARBA" id="ARBA00022801"/>
    </source>
</evidence>
<dbReference type="GO" id="GO:0005506">
    <property type="term" value="F:iron ion binding"/>
    <property type="evidence" value="ECO:0007669"/>
    <property type="project" value="InterPro"/>
</dbReference>
<dbReference type="InterPro" id="IPR050583">
    <property type="entry name" value="Mycobacterial_A85_antigen"/>
</dbReference>
<evidence type="ECO:0000256" key="1">
    <source>
        <dbReference type="ARBA" id="ARBA00004496"/>
    </source>
</evidence>
<dbReference type="InterPro" id="IPR029058">
    <property type="entry name" value="AB_hydrolase_fold"/>
</dbReference>
<dbReference type="PANTHER" id="PTHR48098:SF3">
    <property type="entry name" value="IRON(III) ENTEROBACTIN ESTERASE"/>
    <property type="match status" value="1"/>
</dbReference>
<dbReference type="AlphaFoldDB" id="A0AAU3GSX9"/>
<keyword evidence="2" id="KW-0963">Cytoplasm</keyword>
<comment type="similarity">
    <text evidence="4">Belongs to the Fes family.</text>
</comment>
<dbReference type="GO" id="GO:0006826">
    <property type="term" value="P:iron ion transport"/>
    <property type="evidence" value="ECO:0007669"/>
    <property type="project" value="InterPro"/>
</dbReference>
<feature type="compositionally biased region" description="Basic and acidic residues" evidence="5">
    <location>
        <begin position="127"/>
        <end position="136"/>
    </location>
</feature>
<dbReference type="PANTHER" id="PTHR48098">
    <property type="entry name" value="ENTEROCHELIN ESTERASE-RELATED"/>
    <property type="match status" value="1"/>
</dbReference>
<evidence type="ECO:0000256" key="2">
    <source>
        <dbReference type="ARBA" id="ARBA00022490"/>
    </source>
</evidence>
<dbReference type="Gene3D" id="2.60.40.10">
    <property type="entry name" value="Immunoglobulins"/>
    <property type="match status" value="1"/>
</dbReference>
<dbReference type="InterPro" id="IPR021764">
    <property type="entry name" value="Enterochelin_esterase_N"/>
</dbReference>
<dbReference type="InterPro" id="IPR014756">
    <property type="entry name" value="Ig_E-set"/>
</dbReference>
<comment type="subcellular location">
    <subcellularLocation>
        <location evidence="1">Cytoplasm</location>
    </subcellularLocation>
</comment>
<dbReference type="SUPFAM" id="SSF53474">
    <property type="entry name" value="alpha/beta-Hydrolases"/>
    <property type="match status" value="1"/>
</dbReference>
<dbReference type="InterPro" id="IPR013783">
    <property type="entry name" value="Ig-like_fold"/>
</dbReference>
<dbReference type="EMBL" id="CP109535">
    <property type="protein sequence ID" value="WTY95258.1"/>
    <property type="molecule type" value="Genomic_DNA"/>
</dbReference>
<evidence type="ECO:0000256" key="5">
    <source>
        <dbReference type="SAM" id="MobiDB-lite"/>
    </source>
</evidence>
<dbReference type="InterPro" id="IPR000801">
    <property type="entry name" value="Esterase-like"/>
</dbReference>
<feature type="region of interest" description="Disordered" evidence="5">
    <location>
        <begin position="157"/>
        <end position="179"/>
    </location>
</feature>
<gene>
    <name evidence="7" type="ORF">OG626_10325</name>
</gene>
<evidence type="ECO:0000259" key="6">
    <source>
        <dbReference type="Pfam" id="PF11806"/>
    </source>
</evidence>
<feature type="domain" description="Enterochelin esterase N-terminal" evidence="6">
    <location>
        <begin position="47"/>
        <end position="158"/>
    </location>
</feature>
<dbReference type="GO" id="GO:0005975">
    <property type="term" value="P:carbohydrate metabolic process"/>
    <property type="evidence" value="ECO:0007669"/>
    <property type="project" value="UniProtKB-ARBA"/>
</dbReference>
<proteinExistence type="inferred from homology"/>
<name>A0AAU3GSX9_9ACTN</name>
<reference evidence="7" key="1">
    <citation type="submission" date="2022-10" db="EMBL/GenBank/DDBJ databases">
        <title>The complete genomes of actinobacterial strains from the NBC collection.</title>
        <authorList>
            <person name="Joergensen T.S."/>
            <person name="Alvarez Arevalo M."/>
            <person name="Sterndorff E.B."/>
            <person name="Faurdal D."/>
            <person name="Vuksanovic O."/>
            <person name="Mourched A.-S."/>
            <person name="Charusanti P."/>
            <person name="Shaw S."/>
            <person name="Blin K."/>
            <person name="Weber T."/>
        </authorList>
    </citation>
    <scope>NUCLEOTIDE SEQUENCE</scope>
    <source>
        <strain evidence="7">NBC_01401</strain>
    </source>
</reference>
<sequence>MSLRLRRLLSDVRAQGPSAVDRFWQEVADTGAPLVEPVPDAPGERLVTVVWRENRPVIGVYALLNRVTDKHLASRGMMRRLGGGTGLWYVSLRLPAGLRCGYRIHPFGPDDPYLTPEGPRAGSSRGLPDDRVDPLNHRASGPFGSMIELDGAPSLAEWHTAPAPGTDGSDRTDSTAPGGLTDTYRFLAADGTGYRVRRFVPAVEDPDRELGLLVVLDGEQWFDRYGITRAVGAAMASGRIPPTAVIGIEAGADPAQRMRQLGANPRFIDALADELVPAMTAFIPRWAGPGRTVLCGQSLGGLTALATALRKPGAFGTVLAQSASTWWRPGMTSRPSAHTGASDTWLHGQAAAAPVGGTSIRMTVGSNEGVMLDDLRKLRTLMAARGFDASLDVYAGGHDHCCWAAALMEGLAAPPERA</sequence>
<dbReference type="Gene3D" id="3.40.50.1820">
    <property type="entry name" value="alpha/beta hydrolase"/>
    <property type="match status" value="1"/>
</dbReference>
<organism evidence="7">
    <name type="scientific">Streptomyces sp. NBC_01401</name>
    <dbReference type="NCBI Taxonomy" id="2903854"/>
    <lineage>
        <taxon>Bacteria</taxon>
        <taxon>Bacillati</taxon>
        <taxon>Actinomycetota</taxon>
        <taxon>Actinomycetes</taxon>
        <taxon>Kitasatosporales</taxon>
        <taxon>Streptomycetaceae</taxon>
        <taxon>Streptomyces</taxon>
    </lineage>
</organism>
<feature type="region of interest" description="Disordered" evidence="5">
    <location>
        <begin position="109"/>
        <end position="137"/>
    </location>
</feature>
<accession>A0AAU3GSX9</accession>